<keyword evidence="5 10" id="KW-0547">Nucleotide-binding</keyword>
<proteinExistence type="inferred from homology"/>
<evidence type="ECO:0000256" key="1">
    <source>
        <dbReference type="ARBA" id="ARBA00004141"/>
    </source>
</evidence>
<feature type="transmembrane region" description="Helical" evidence="10">
    <location>
        <begin position="387"/>
        <end position="409"/>
    </location>
</feature>
<dbReference type="Pfam" id="PF00403">
    <property type="entry name" value="HMA"/>
    <property type="match status" value="1"/>
</dbReference>
<feature type="transmembrane region" description="Helical" evidence="10">
    <location>
        <begin position="975"/>
        <end position="996"/>
    </location>
</feature>
<dbReference type="PROSITE" id="PS50846">
    <property type="entry name" value="HMA_2"/>
    <property type="match status" value="1"/>
</dbReference>
<dbReference type="SUPFAM" id="SSF81653">
    <property type="entry name" value="Calcium ATPase, transduction domain A"/>
    <property type="match status" value="1"/>
</dbReference>
<keyword evidence="6 10" id="KW-0067">ATP-binding</keyword>
<protein>
    <submittedName>
        <fullName evidence="12">Copper-transporting P-type ATPase</fullName>
    </submittedName>
</protein>
<dbReference type="Pfam" id="PF00702">
    <property type="entry name" value="Hydrolase"/>
    <property type="match status" value="1"/>
</dbReference>
<dbReference type="SUPFAM" id="SSF56784">
    <property type="entry name" value="HAD-like"/>
    <property type="match status" value="1"/>
</dbReference>
<dbReference type="PRINTS" id="PR00119">
    <property type="entry name" value="CATATPASE"/>
</dbReference>
<dbReference type="SFLD" id="SFLDF00027">
    <property type="entry name" value="p-type_atpase"/>
    <property type="match status" value="1"/>
</dbReference>
<dbReference type="GO" id="GO:0005524">
    <property type="term" value="F:ATP binding"/>
    <property type="evidence" value="ECO:0007669"/>
    <property type="project" value="UniProtKB-UniRule"/>
</dbReference>
<gene>
    <name evidence="12" type="ORF">CB0940_07725</name>
</gene>
<evidence type="ECO:0000259" key="11">
    <source>
        <dbReference type="PROSITE" id="PS50846"/>
    </source>
</evidence>
<evidence type="ECO:0000256" key="7">
    <source>
        <dbReference type="ARBA" id="ARBA00022967"/>
    </source>
</evidence>
<dbReference type="PROSITE" id="PS00154">
    <property type="entry name" value="ATPASE_E1_E2"/>
    <property type="match status" value="1"/>
</dbReference>
<dbReference type="InterPro" id="IPR027256">
    <property type="entry name" value="P-typ_ATPase_IB"/>
</dbReference>
<dbReference type="SUPFAM" id="SSF81665">
    <property type="entry name" value="Calcium ATPase, transmembrane domain M"/>
    <property type="match status" value="1"/>
</dbReference>
<dbReference type="NCBIfam" id="TIGR01525">
    <property type="entry name" value="ATPase-IB_hvy"/>
    <property type="match status" value="1"/>
</dbReference>
<sequence length="1018" mass="109690">MDGLKPAPVIRCISIVNHIVTVDHSCQILVTTIRDLLRSNGYDVFGIILDSASNEHIHKPSQLGISLAQAVQQWDPERKEEVHDNTRLMHLANCQMCAAHQGSVKWKNSSLSVVVSGSEDAPKDFSALISIDGMTCSACVSTVTNALQAIPAVRRADVSLVSRSATVSFRSNEAETTTKELLGALEDAGYDVQLVELKAIEQRTVKAVASDSESATVRTVNLEVYGMHCPQCPERVLQTMSGLGVDIKKPPTLEEPFITISYIPDVPRLSIRRIIRELNALDRSFVVSIHKPITIEERSRQMLRRDRRAITMRAILAGIIAIPSLVIGVVYMNFQNGLPSSWQLHPVYFFAADYFHEKTLKDLWALWRPGSPVPIGRRFYRFGNMNMLISLGTTIAYFASVGQLIVSAVRDVPSLEGASRQSYFDSVVFLTFFLLLGRLAEATMKAKAGDAVSALGNLRPTTASLVVQDDKDDVPTTETVDVDFIDTGDVIRIPNGASPPCDGALLNELAGMDESSLTGESRLVKKQQGDIIFSGTINKGSPLAIKVTNPIGSSILDSLIQVVREGQGKRAPVERVADLLTAYFVPVITAIAILTWVIWLTLGLSGALPDDYLDVDIGGWPFWSLQFAIAVFIIACPCGLGLAAPTALFVGGGLAAKHGILVKGGGEAFQEASNLDVVVFDKTGTLTLGIEPKIVECEVFEDACGLDRATVLGMLGCMEENSSHPLARAAVEFVNSNQAVAVEALEIEEVGGRGLKGLMRAARDEDAPMEILVGNEVFLEDHSVPITSTISTTLHSWKSQGNSILLFACRPATKQWNLAGIFAASDPPRPEAAQVIKSLQTKGIDVWMLSGDNPSTAATIGQKVGISPSNIIAGVLPTEKADKIKYLQRALRPKYRRGLQRILGKKHNQVTIAMVGDGINDAPALSAADVGIAVASGSDVAIQSASFILMQSDLRAVLTLVSLSRAVFRRVIMNFCWAAVYNLIALPVAAGVLYPVRTSSGDHVRLDPAWAALAMAGS</sequence>
<dbReference type="SUPFAM" id="SSF81660">
    <property type="entry name" value="Metal cation-transporting ATPase, ATP-binding domain N"/>
    <property type="match status" value="1"/>
</dbReference>
<comment type="caution">
    <text evidence="12">The sequence shown here is derived from an EMBL/GenBank/DDBJ whole genome shotgun (WGS) entry which is preliminary data.</text>
</comment>
<dbReference type="PANTHER" id="PTHR43520">
    <property type="entry name" value="ATP7, ISOFORM B"/>
    <property type="match status" value="1"/>
</dbReference>
<dbReference type="SUPFAM" id="SSF55008">
    <property type="entry name" value="HMA, heavy metal-associated domain"/>
    <property type="match status" value="1"/>
</dbReference>
<evidence type="ECO:0000256" key="2">
    <source>
        <dbReference type="ARBA" id="ARBA00006024"/>
    </source>
</evidence>
<feature type="domain" description="HMA" evidence="11">
    <location>
        <begin position="125"/>
        <end position="193"/>
    </location>
</feature>
<dbReference type="Gene3D" id="3.40.1110.10">
    <property type="entry name" value="Calcium-transporting ATPase, cytoplasmic domain N"/>
    <property type="match status" value="1"/>
</dbReference>
<keyword evidence="8 10" id="KW-1133">Transmembrane helix</keyword>
<feature type="transmembrane region" description="Helical" evidence="10">
    <location>
        <begin position="579"/>
        <end position="602"/>
    </location>
</feature>
<dbReference type="Pfam" id="PF00122">
    <property type="entry name" value="E1-E2_ATPase"/>
    <property type="match status" value="1"/>
</dbReference>
<dbReference type="CDD" id="cd00371">
    <property type="entry name" value="HMA"/>
    <property type="match status" value="1"/>
</dbReference>
<dbReference type="InterPro" id="IPR017969">
    <property type="entry name" value="Heavy-metal-associated_CS"/>
</dbReference>
<dbReference type="InterPro" id="IPR006121">
    <property type="entry name" value="HMA_dom"/>
</dbReference>
<dbReference type="EMBL" id="LKMD01000108">
    <property type="protein sequence ID" value="PIA89550.1"/>
    <property type="molecule type" value="Genomic_DNA"/>
</dbReference>
<dbReference type="Proteomes" id="UP000230605">
    <property type="component" value="Chromosome 5"/>
</dbReference>
<dbReference type="InterPro" id="IPR018303">
    <property type="entry name" value="ATPase_P-typ_P_site"/>
</dbReference>
<dbReference type="SFLD" id="SFLDG00002">
    <property type="entry name" value="C1.7:_P-type_atpase_like"/>
    <property type="match status" value="1"/>
</dbReference>
<dbReference type="InterPro" id="IPR023214">
    <property type="entry name" value="HAD_sf"/>
</dbReference>
<comment type="similarity">
    <text evidence="2 10">Belongs to the cation transport ATPase (P-type) (TC 3.A.3) family. Type IB subfamily.</text>
</comment>
<feature type="non-terminal residue" evidence="12">
    <location>
        <position position="1018"/>
    </location>
</feature>
<dbReference type="GO" id="GO:0005507">
    <property type="term" value="F:copper ion binding"/>
    <property type="evidence" value="ECO:0007669"/>
    <property type="project" value="TreeGrafter"/>
</dbReference>
<dbReference type="InterPro" id="IPR023298">
    <property type="entry name" value="ATPase_P-typ_TM_dom_sf"/>
</dbReference>
<evidence type="ECO:0000256" key="4">
    <source>
        <dbReference type="ARBA" id="ARBA00022723"/>
    </source>
</evidence>
<feature type="transmembrane region" description="Helical" evidence="10">
    <location>
        <begin position="421"/>
        <end position="440"/>
    </location>
</feature>
<keyword evidence="9 10" id="KW-0472">Membrane</keyword>
<dbReference type="InterPro" id="IPR001757">
    <property type="entry name" value="P_typ_ATPase"/>
</dbReference>
<dbReference type="NCBIfam" id="TIGR01494">
    <property type="entry name" value="ATPase_P-type"/>
    <property type="match status" value="2"/>
</dbReference>
<dbReference type="InterPro" id="IPR008250">
    <property type="entry name" value="ATPase_P-typ_transduc_dom_A_sf"/>
</dbReference>
<evidence type="ECO:0000313" key="13">
    <source>
        <dbReference type="Proteomes" id="UP000230605"/>
    </source>
</evidence>
<dbReference type="Gene3D" id="3.30.70.100">
    <property type="match status" value="1"/>
</dbReference>
<keyword evidence="7" id="KW-1278">Translocase</keyword>
<name>A0A2G5HAH7_CERBT</name>
<dbReference type="AlphaFoldDB" id="A0A2G5HAH7"/>
<comment type="subcellular location">
    <subcellularLocation>
        <location evidence="1">Membrane</location>
        <topology evidence="1">Multi-pass membrane protein</topology>
    </subcellularLocation>
</comment>
<dbReference type="PANTHER" id="PTHR43520:SF32">
    <property type="entry name" value="COPPER RESISTANCE P-TYPE ATPASE (EUROFUNG)"/>
    <property type="match status" value="1"/>
</dbReference>
<dbReference type="GO" id="GO:0016887">
    <property type="term" value="F:ATP hydrolysis activity"/>
    <property type="evidence" value="ECO:0007669"/>
    <property type="project" value="InterPro"/>
</dbReference>
<dbReference type="Gene3D" id="3.40.50.1000">
    <property type="entry name" value="HAD superfamily/HAD-like"/>
    <property type="match status" value="1"/>
</dbReference>
<accession>A0A2G5HAH7</accession>
<dbReference type="OrthoDB" id="432719at2759"/>
<dbReference type="Gene3D" id="2.70.150.10">
    <property type="entry name" value="Calcium-transporting ATPase, cytoplasmic transduction domain A"/>
    <property type="match status" value="1"/>
</dbReference>
<evidence type="ECO:0000256" key="10">
    <source>
        <dbReference type="RuleBase" id="RU362081"/>
    </source>
</evidence>
<dbReference type="GO" id="GO:0055070">
    <property type="term" value="P:copper ion homeostasis"/>
    <property type="evidence" value="ECO:0007669"/>
    <property type="project" value="TreeGrafter"/>
</dbReference>
<dbReference type="InterPro" id="IPR036412">
    <property type="entry name" value="HAD-like_sf"/>
</dbReference>
<evidence type="ECO:0000256" key="8">
    <source>
        <dbReference type="ARBA" id="ARBA00022989"/>
    </source>
</evidence>
<feature type="transmembrane region" description="Helical" evidence="10">
    <location>
        <begin position="310"/>
        <end position="334"/>
    </location>
</feature>
<dbReference type="GO" id="GO:0016020">
    <property type="term" value="C:membrane"/>
    <property type="evidence" value="ECO:0007669"/>
    <property type="project" value="UniProtKB-SubCell"/>
</dbReference>
<evidence type="ECO:0000313" key="12">
    <source>
        <dbReference type="EMBL" id="PIA89550.1"/>
    </source>
</evidence>
<evidence type="ECO:0000256" key="6">
    <source>
        <dbReference type="ARBA" id="ARBA00022840"/>
    </source>
</evidence>
<dbReference type="SFLD" id="SFLDS00003">
    <property type="entry name" value="Haloacid_Dehalogenase"/>
    <property type="match status" value="1"/>
</dbReference>
<keyword evidence="4 10" id="KW-0479">Metal-binding</keyword>
<dbReference type="InterPro" id="IPR044492">
    <property type="entry name" value="P_typ_ATPase_HD_dom"/>
</dbReference>
<dbReference type="GO" id="GO:0043682">
    <property type="term" value="F:P-type divalent copper transporter activity"/>
    <property type="evidence" value="ECO:0007669"/>
    <property type="project" value="TreeGrafter"/>
</dbReference>
<evidence type="ECO:0000256" key="5">
    <source>
        <dbReference type="ARBA" id="ARBA00022741"/>
    </source>
</evidence>
<dbReference type="InterPro" id="IPR059000">
    <property type="entry name" value="ATPase_P-type_domA"/>
</dbReference>
<dbReference type="InterPro" id="IPR023299">
    <property type="entry name" value="ATPase_P-typ_cyto_dom_N"/>
</dbReference>
<keyword evidence="3 10" id="KW-0812">Transmembrane</keyword>
<reference evidence="12 13" key="1">
    <citation type="submission" date="2015-10" db="EMBL/GenBank/DDBJ databases">
        <title>The cercosporin biosynthetic gene cluster was horizontally transferred to several fungal lineages and shown to be expanded in Cercospora beticola based on microsynteny with recipient genomes.</title>
        <authorList>
            <person name="De Jonge R."/>
            <person name="Ebert M.K."/>
            <person name="Suttle J.C."/>
            <person name="Jurick Ii W.M."/>
            <person name="Secor G.A."/>
            <person name="Thomma B.P."/>
            <person name="Van De Peer Y."/>
            <person name="Bolton M.D."/>
        </authorList>
    </citation>
    <scope>NUCLEOTIDE SEQUENCE [LARGE SCALE GENOMIC DNA]</scope>
    <source>
        <strain evidence="12 13">09-40</strain>
    </source>
</reference>
<dbReference type="InterPro" id="IPR036163">
    <property type="entry name" value="HMA_dom_sf"/>
</dbReference>
<evidence type="ECO:0000256" key="9">
    <source>
        <dbReference type="ARBA" id="ARBA00023136"/>
    </source>
</evidence>
<feature type="transmembrane region" description="Helical" evidence="10">
    <location>
        <begin position="622"/>
        <end position="650"/>
    </location>
</feature>
<dbReference type="PROSITE" id="PS01047">
    <property type="entry name" value="HMA_1"/>
    <property type="match status" value="1"/>
</dbReference>
<evidence type="ECO:0000256" key="3">
    <source>
        <dbReference type="ARBA" id="ARBA00022692"/>
    </source>
</evidence>
<organism evidence="12 13">
    <name type="scientific">Cercospora beticola</name>
    <name type="common">Sugarbeet leaf spot fungus</name>
    <dbReference type="NCBI Taxonomy" id="122368"/>
    <lineage>
        <taxon>Eukaryota</taxon>
        <taxon>Fungi</taxon>
        <taxon>Dikarya</taxon>
        <taxon>Ascomycota</taxon>
        <taxon>Pezizomycotina</taxon>
        <taxon>Dothideomycetes</taxon>
        <taxon>Dothideomycetidae</taxon>
        <taxon>Mycosphaerellales</taxon>
        <taxon>Mycosphaerellaceae</taxon>
        <taxon>Cercospora</taxon>
    </lineage>
</organism>